<feature type="region of interest" description="Disordered" evidence="4">
    <location>
        <begin position="77"/>
        <end position="97"/>
    </location>
</feature>
<dbReference type="AlphaFoldDB" id="A0A1Z3HUQ7"/>
<sequence length="594" mass="63596">MKFTQLSTSGYVSQLGLLVGCCLVGLPDQSPAIGAEIIAVDSKTPTPQLGAEARARPAPSESVLTLANEPSLLTLEASAAGETASVPRPEESYELGQRTDAPLTLETTSPSVDGLSDVQPGDWAYEALRSLVEDYGCLMGFPDNTFRGNQALSRYEFAASLSACLDALTDRLTSGELDSADLTTVQRLRQSFADDLATLEADITALETDVSRLQTQQFSPTTRLFGQVIYGIQQRTPNRADFFPVDGIRDTDDPGDSLNMITNAQLSLFSRLTPRSFLLMGLQAGQGSTFPRLNNDVRLGFEGDTDFNLVVSDLTYRQLIGDRFALIAGARGVNPVNVFRGANRIESAGSGPLSALAQRNPIINIGRGDAGLGFDWQISDRISLQGVYAAADEADPQIGLFEGDTTLGFQLSLAPVDEIDLALHYINSFSNTGNLFTGNGDAQLTAGDATTTNAIGATLAWDVNPFLTLGTWGGYTRSVTPGEVGSVETINWMVFANFPDLFGEGHMGGIYVGQPPRISSSTLRQGQNIPDLLAGGLGDPDDQPGRTTHMELFYRYQMTPNISLTPGFIVIFNPAHTPDSETIGIAALRTTFTF</sequence>
<dbReference type="RefSeq" id="WP_088431294.1">
    <property type="nucleotide sequence ID" value="NZ_CP021983.2"/>
</dbReference>
<evidence type="ECO:0000313" key="6">
    <source>
        <dbReference type="EMBL" id="ASC74023.1"/>
    </source>
</evidence>
<dbReference type="STRING" id="1641165.XM38_01220"/>
<evidence type="ECO:0000313" key="7">
    <source>
        <dbReference type="Proteomes" id="UP000191901"/>
    </source>
</evidence>
<dbReference type="EMBL" id="CP021983">
    <property type="protein sequence ID" value="ASC74023.1"/>
    <property type="molecule type" value="Genomic_DNA"/>
</dbReference>
<dbReference type="GO" id="GO:0008643">
    <property type="term" value="P:carbohydrate transport"/>
    <property type="evidence" value="ECO:0007669"/>
    <property type="project" value="InterPro"/>
</dbReference>
<dbReference type="PROSITE" id="PS51257">
    <property type="entry name" value="PROKAR_LIPOPROTEIN"/>
    <property type="match status" value="1"/>
</dbReference>
<evidence type="ECO:0000256" key="2">
    <source>
        <dbReference type="RuleBase" id="RU363072"/>
    </source>
</evidence>
<keyword evidence="7" id="KW-1185">Reference proteome</keyword>
<evidence type="ECO:0000259" key="5">
    <source>
        <dbReference type="PROSITE" id="PS51272"/>
    </source>
</evidence>
<dbReference type="KEGG" id="hhg:XM38_049970"/>
<dbReference type="GO" id="GO:0015288">
    <property type="term" value="F:porin activity"/>
    <property type="evidence" value="ECO:0007669"/>
    <property type="project" value="InterPro"/>
</dbReference>
<dbReference type="InterPro" id="IPR038673">
    <property type="entry name" value="OprB_sf"/>
</dbReference>
<dbReference type="PANTHER" id="PTHR43308:SF1">
    <property type="entry name" value="OUTER MEMBRANE PROTEIN ALPHA"/>
    <property type="match status" value="1"/>
</dbReference>
<evidence type="ECO:0000256" key="4">
    <source>
        <dbReference type="SAM" id="MobiDB-lite"/>
    </source>
</evidence>
<keyword evidence="3" id="KW-0175">Coiled coil</keyword>
<gene>
    <name evidence="6" type="ORF">XM38_049970</name>
</gene>
<dbReference type="NCBIfam" id="NF033921">
    <property type="entry name" value="por_somb"/>
    <property type="match status" value="1"/>
</dbReference>
<accession>A0A1Z3HUQ7</accession>
<dbReference type="InterPro" id="IPR051465">
    <property type="entry name" value="Cell_Envelope_Struct_Comp"/>
</dbReference>
<feature type="coiled-coil region" evidence="3">
    <location>
        <begin position="189"/>
        <end position="216"/>
    </location>
</feature>
<evidence type="ECO:0000256" key="3">
    <source>
        <dbReference type="SAM" id="Coils"/>
    </source>
</evidence>
<dbReference type="OrthoDB" id="568669at2"/>
<name>A0A1Z3HUQ7_9CYAN</name>
<dbReference type="Proteomes" id="UP000191901">
    <property type="component" value="Chromosome"/>
</dbReference>
<reference evidence="6 7" key="1">
    <citation type="journal article" date="2016" name="Biochim. Biophys. Acta">
        <title>Characterization of red-shifted phycobilisomes isolated from the chlorophyll f-containing cyanobacterium Halomicronema hongdechloris.</title>
        <authorList>
            <person name="Li Y."/>
            <person name="Lin Y."/>
            <person name="Garvey C.J."/>
            <person name="Birch D."/>
            <person name="Corkery R.W."/>
            <person name="Loughlin P.C."/>
            <person name="Scheer H."/>
            <person name="Willows R.D."/>
            <person name="Chen M."/>
        </authorList>
    </citation>
    <scope>NUCLEOTIDE SEQUENCE [LARGE SCALE GENOMIC DNA]</scope>
    <source>
        <strain evidence="6 7">C2206</strain>
    </source>
</reference>
<organism evidence="6 7">
    <name type="scientific">Halomicronema hongdechloris C2206</name>
    <dbReference type="NCBI Taxonomy" id="1641165"/>
    <lineage>
        <taxon>Bacteria</taxon>
        <taxon>Bacillati</taxon>
        <taxon>Cyanobacteriota</taxon>
        <taxon>Cyanophyceae</taxon>
        <taxon>Nodosilineales</taxon>
        <taxon>Nodosilineaceae</taxon>
        <taxon>Halomicronema</taxon>
    </lineage>
</organism>
<protein>
    <recommendedName>
        <fullName evidence="5">SLH domain-containing protein</fullName>
    </recommendedName>
</protein>
<dbReference type="InterPro" id="IPR047684">
    <property type="entry name" value="Por_som-like"/>
</dbReference>
<dbReference type="Pfam" id="PF04966">
    <property type="entry name" value="OprB"/>
    <property type="match status" value="1"/>
</dbReference>
<comment type="similarity">
    <text evidence="1 2">Belongs to the OprB family.</text>
</comment>
<dbReference type="Gene3D" id="2.40.160.180">
    <property type="entry name" value="Carbohydrate-selective porin OprB"/>
    <property type="match status" value="1"/>
</dbReference>
<dbReference type="PROSITE" id="PS51272">
    <property type="entry name" value="SLH"/>
    <property type="match status" value="1"/>
</dbReference>
<dbReference type="InterPro" id="IPR001119">
    <property type="entry name" value="SLH_dom"/>
</dbReference>
<proteinExistence type="inferred from homology"/>
<feature type="domain" description="SLH" evidence="5">
    <location>
        <begin position="111"/>
        <end position="175"/>
    </location>
</feature>
<dbReference type="PANTHER" id="PTHR43308">
    <property type="entry name" value="OUTER MEMBRANE PROTEIN ALPHA-RELATED"/>
    <property type="match status" value="1"/>
</dbReference>
<dbReference type="Pfam" id="PF00395">
    <property type="entry name" value="SLH"/>
    <property type="match status" value="1"/>
</dbReference>
<evidence type="ECO:0000256" key="1">
    <source>
        <dbReference type="ARBA" id="ARBA00008769"/>
    </source>
</evidence>
<dbReference type="InterPro" id="IPR007049">
    <property type="entry name" value="Carb-sel_porin_OprB"/>
</dbReference>
<dbReference type="GO" id="GO:0016020">
    <property type="term" value="C:membrane"/>
    <property type="evidence" value="ECO:0007669"/>
    <property type="project" value="InterPro"/>
</dbReference>